<keyword evidence="3 7" id="KW-0808">Transferase</keyword>
<evidence type="ECO:0000256" key="5">
    <source>
        <dbReference type="RuleBase" id="RU362024"/>
    </source>
</evidence>
<comment type="similarity">
    <text evidence="1">Belongs to the class IV-like SAM-binding methyltransferase superfamily. RNA methyltransferase TrmH family.</text>
</comment>
<evidence type="ECO:0000256" key="2">
    <source>
        <dbReference type="ARBA" id="ARBA00022603"/>
    </source>
</evidence>
<evidence type="ECO:0000256" key="1">
    <source>
        <dbReference type="ARBA" id="ARBA00007228"/>
    </source>
</evidence>
<comment type="catalytic activity">
    <reaction evidence="5">
        <text>cytidine(32) in tRNA + S-adenosyl-L-methionine = 2'-O-methylcytidine(32) in tRNA + S-adenosyl-L-homocysteine + H(+)</text>
        <dbReference type="Rhea" id="RHEA:42932"/>
        <dbReference type="Rhea" id="RHEA-COMP:10288"/>
        <dbReference type="Rhea" id="RHEA-COMP:10289"/>
        <dbReference type="ChEBI" id="CHEBI:15378"/>
        <dbReference type="ChEBI" id="CHEBI:57856"/>
        <dbReference type="ChEBI" id="CHEBI:59789"/>
        <dbReference type="ChEBI" id="CHEBI:74495"/>
        <dbReference type="ChEBI" id="CHEBI:82748"/>
        <dbReference type="EC" id="2.1.1.200"/>
    </reaction>
</comment>
<comment type="caution">
    <text evidence="7">The sequence shown here is derived from an EMBL/GenBank/DDBJ whole genome shotgun (WGS) entry which is preliminary data.</text>
</comment>
<keyword evidence="5" id="KW-0963">Cytoplasm</keyword>
<dbReference type="EMBL" id="QENU01000017">
    <property type="protein sequence ID" value="PVX31986.1"/>
    <property type="molecule type" value="Genomic_DNA"/>
</dbReference>
<dbReference type="AlphaFoldDB" id="A0A2U0SKU7"/>
<dbReference type="PANTHER" id="PTHR42786">
    <property type="entry name" value="TRNA/RRNA METHYLTRANSFERASE"/>
    <property type="match status" value="1"/>
</dbReference>
<evidence type="ECO:0000256" key="3">
    <source>
        <dbReference type="ARBA" id="ARBA00022679"/>
    </source>
</evidence>
<dbReference type="Proteomes" id="UP000245909">
    <property type="component" value="Unassembled WGS sequence"/>
</dbReference>
<dbReference type="RefSeq" id="WP_116632434.1">
    <property type="nucleotide sequence ID" value="NZ_QENU01000017.1"/>
</dbReference>
<evidence type="ECO:0000259" key="6">
    <source>
        <dbReference type="Pfam" id="PF00588"/>
    </source>
</evidence>
<dbReference type="NCBIfam" id="NF011694">
    <property type="entry name" value="PRK15114.1"/>
    <property type="match status" value="1"/>
</dbReference>
<dbReference type="InterPro" id="IPR029026">
    <property type="entry name" value="tRNA_m1G_MTases_N"/>
</dbReference>
<sequence>MLNNIRIVLIETSHSGNIGSTARAMKTMGLTNLYLVNPKQGIDEQAIALAAGADDVIKQAKIVPHFDDAVADCSLVIGTSARLRHLQNSLIEPRECGGKAINAAKCGQIALVFGRERIGLTNDELLKCHYHLTIPANPDYSSLNLAMAVQLVCYELRMAYLAEQDLPVSSIDNSNARTNSMATAQELEYFYQHTEQVYTQLGFIQNQGVMQKLRRLYQRTALEKNELNILRGMLSTVEKRIKLVRN</sequence>
<evidence type="ECO:0000256" key="4">
    <source>
        <dbReference type="ARBA" id="ARBA00022691"/>
    </source>
</evidence>
<dbReference type="CDD" id="cd18093">
    <property type="entry name" value="SpoU-like_TrmJ"/>
    <property type="match status" value="1"/>
</dbReference>
<organism evidence="7 8">
    <name type="scientific">Alitibacter langaaensis DSM 22999</name>
    <dbReference type="NCBI Taxonomy" id="1122935"/>
    <lineage>
        <taxon>Bacteria</taxon>
        <taxon>Pseudomonadati</taxon>
        <taxon>Pseudomonadota</taxon>
        <taxon>Gammaproteobacteria</taxon>
        <taxon>Pasteurellales</taxon>
        <taxon>Pasteurellaceae</taxon>
        <taxon>Alitibacter</taxon>
    </lineage>
</organism>
<dbReference type="GO" id="GO:0003723">
    <property type="term" value="F:RNA binding"/>
    <property type="evidence" value="ECO:0007669"/>
    <property type="project" value="InterPro"/>
</dbReference>
<dbReference type="SUPFAM" id="SSF75217">
    <property type="entry name" value="alpha/beta knot"/>
    <property type="match status" value="1"/>
</dbReference>
<dbReference type="GO" id="GO:0160206">
    <property type="term" value="F:tRNA (cytidine(32)/uridine(32)-2'-O)-methyltransferase activity"/>
    <property type="evidence" value="ECO:0007669"/>
    <property type="project" value="UniProtKB-EC"/>
</dbReference>
<dbReference type="OrthoDB" id="9806346at2"/>
<name>A0A2U0SKU7_9PAST</name>
<comment type="subcellular location">
    <subcellularLocation>
        <location evidence="5">Cytoplasm</location>
    </subcellularLocation>
</comment>
<proteinExistence type="inferred from homology"/>
<dbReference type="GO" id="GO:0106339">
    <property type="term" value="F:tRNA (cytidine(32)-2'-O)-methyltransferase activity"/>
    <property type="evidence" value="ECO:0007669"/>
    <property type="project" value="RHEA"/>
</dbReference>
<gene>
    <name evidence="5" type="primary">trmJ</name>
    <name evidence="7" type="ORF">C8D76_11735</name>
</gene>
<comment type="catalytic activity">
    <reaction evidence="5">
        <text>uridine(32) in tRNA + S-adenosyl-L-methionine = 2'-O-methyluridine(32) in tRNA + S-adenosyl-L-homocysteine + H(+)</text>
        <dbReference type="Rhea" id="RHEA:42936"/>
        <dbReference type="Rhea" id="RHEA-COMP:10107"/>
        <dbReference type="Rhea" id="RHEA-COMP:10290"/>
        <dbReference type="ChEBI" id="CHEBI:15378"/>
        <dbReference type="ChEBI" id="CHEBI:57856"/>
        <dbReference type="ChEBI" id="CHEBI:59789"/>
        <dbReference type="ChEBI" id="CHEBI:65315"/>
        <dbReference type="ChEBI" id="CHEBI:74478"/>
        <dbReference type="EC" id="2.1.1.200"/>
    </reaction>
</comment>
<protein>
    <recommendedName>
        <fullName evidence="5">tRNA (cytidine/uridine-2'-O-)-methyltransferase TrmJ</fullName>
        <ecNumber evidence="5">2.1.1.200</ecNumber>
    </recommendedName>
    <alternativeName>
        <fullName evidence="5">tRNA (cytidine(32)/uridine(32)-2'-O)-methyltransferase</fullName>
    </alternativeName>
    <alternativeName>
        <fullName evidence="5">tRNA Cm32/Um32 methyltransferase</fullName>
    </alternativeName>
</protein>
<dbReference type="EC" id="2.1.1.200" evidence="5"/>
<dbReference type="InterPro" id="IPR029028">
    <property type="entry name" value="Alpha/beta_knot_MTases"/>
</dbReference>
<dbReference type="PANTHER" id="PTHR42786:SF2">
    <property type="entry name" value="TRNA (CYTIDINE_URIDINE-2'-O-)-METHYLTRANSFERASE TRMJ"/>
    <property type="match status" value="1"/>
</dbReference>
<evidence type="ECO:0000313" key="8">
    <source>
        <dbReference type="Proteomes" id="UP000245909"/>
    </source>
</evidence>
<evidence type="ECO:0000313" key="7">
    <source>
        <dbReference type="EMBL" id="PVX31986.1"/>
    </source>
</evidence>
<keyword evidence="4 5" id="KW-0949">S-adenosyl-L-methionine</keyword>
<dbReference type="PIRSF" id="PIRSF004808">
    <property type="entry name" value="LasT"/>
    <property type="match status" value="1"/>
</dbReference>
<reference evidence="7 8" key="1">
    <citation type="submission" date="2018-05" db="EMBL/GenBank/DDBJ databases">
        <title>Genomic Encyclopedia of Type Strains, Phase IV (KMG-IV): sequencing the most valuable type-strain genomes for metagenomic binning, comparative biology and taxonomic classification.</title>
        <authorList>
            <person name="Goeker M."/>
        </authorList>
    </citation>
    <scope>NUCLEOTIDE SEQUENCE [LARGE SCALE GENOMIC DNA]</scope>
    <source>
        <strain evidence="7 8">DSM 22999</strain>
    </source>
</reference>
<dbReference type="InterPro" id="IPR001537">
    <property type="entry name" value="SpoU_MeTrfase"/>
</dbReference>
<comment type="subunit">
    <text evidence="5">Homodimer.</text>
</comment>
<feature type="domain" description="tRNA/rRNA methyltransferase SpoU type" evidence="6">
    <location>
        <begin position="5"/>
        <end position="154"/>
    </location>
</feature>
<dbReference type="Gene3D" id="3.40.1280.10">
    <property type="match status" value="1"/>
</dbReference>
<dbReference type="NCBIfam" id="TIGR00050">
    <property type="entry name" value="rRNA_methyl_1"/>
    <property type="match status" value="1"/>
</dbReference>
<dbReference type="GO" id="GO:0002128">
    <property type="term" value="P:tRNA nucleoside ribose methylation"/>
    <property type="evidence" value="ECO:0007669"/>
    <property type="project" value="TreeGrafter"/>
</dbReference>
<keyword evidence="5" id="KW-0819">tRNA processing</keyword>
<accession>A0A2U0SKU7</accession>
<dbReference type="InterPro" id="IPR004384">
    <property type="entry name" value="RNA_MeTrfase_TrmJ/LasT"/>
</dbReference>
<dbReference type="FunFam" id="3.40.1280.10:FF:000006">
    <property type="entry name" value="Uncharacterized tRNA/rRNA methyltransferase HI_0380"/>
    <property type="match status" value="1"/>
</dbReference>
<dbReference type="Gene3D" id="1.10.8.590">
    <property type="match status" value="1"/>
</dbReference>
<dbReference type="Pfam" id="PF00588">
    <property type="entry name" value="SpoU_methylase"/>
    <property type="match status" value="1"/>
</dbReference>
<keyword evidence="8" id="KW-1185">Reference proteome</keyword>
<comment type="function">
    <text evidence="5">Catalyzes the formation of 2'O-methylated cytidine (Cm32) or 2'O-methylated uridine (Um32) at position 32 in tRNA.</text>
</comment>
<dbReference type="GO" id="GO:0005829">
    <property type="term" value="C:cytosol"/>
    <property type="evidence" value="ECO:0007669"/>
    <property type="project" value="TreeGrafter"/>
</dbReference>
<keyword evidence="2 5" id="KW-0489">Methyltransferase</keyword>